<dbReference type="AlphaFoldDB" id="A0A023GN04"/>
<dbReference type="Pfam" id="PF03476">
    <property type="entry name" value="MOSC_N"/>
    <property type="match status" value="1"/>
</dbReference>
<protein>
    <submittedName>
        <fullName evidence="3">Putative conserved secreted protein</fullName>
    </submittedName>
</protein>
<dbReference type="GO" id="GO:0003824">
    <property type="term" value="F:catalytic activity"/>
    <property type="evidence" value="ECO:0007669"/>
    <property type="project" value="InterPro"/>
</dbReference>
<dbReference type="GO" id="GO:0030151">
    <property type="term" value="F:molybdenum ion binding"/>
    <property type="evidence" value="ECO:0007669"/>
    <property type="project" value="InterPro"/>
</dbReference>
<evidence type="ECO:0000259" key="2">
    <source>
        <dbReference type="PROSITE" id="PS51340"/>
    </source>
</evidence>
<reference evidence="3" key="1">
    <citation type="submission" date="2014-03" db="EMBL/GenBank/DDBJ databases">
        <title>The sialotranscriptome of Amblyomma triste, Amblyomma parvum and Amblyomma cajennense ticks, uncovered by 454-based RNA-seq.</title>
        <authorList>
            <person name="Garcia G.R."/>
            <person name="Gardinassi L.G."/>
            <person name="Ribeiro J.M."/>
            <person name="Anatriello E."/>
            <person name="Ferreira B.R."/>
            <person name="Moreira H.N."/>
            <person name="Mafra C."/>
            <person name="Olegario M.M."/>
            <person name="Szabo P.J."/>
            <person name="Miranda-Santos I.K."/>
            <person name="Maruyama S.R."/>
        </authorList>
    </citation>
    <scope>NUCLEOTIDE SEQUENCE</scope>
    <source>
        <strain evidence="3">Mato Grasso do Sul</strain>
        <tissue evidence="3">Salivary glands</tissue>
    </source>
</reference>
<dbReference type="PANTHER" id="PTHR14237">
    <property type="entry name" value="MOLYBDOPTERIN COFACTOR SULFURASE MOSC"/>
    <property type="match status" value="1"/>
</dbReference>
<dbReference type="InterPro" id="IPR011037">
    <property type="entry name" value="Pyrv_Knase-like_insert_dom_sf"/>
</dbReference>
<dbReference type="InterPro" id="IPR005302">
    <property type="entry name" value="MoCF_Sase_C"/>
</dbReference>
<keyword evidence="1" id="KW-0472">Membrane</keyword>
<accession>A0A023GN04</accession>
<dbReference type="SUPFAM" id="SSF141673">
    <property type="entry name" value="MOSC N-terminal domain-like"/>
    <property type="match status" value="1"/>
</dbReference>
<organism evidence="3">
    <name type="scientific">Amblyomma triste</name>
    <name type="common">Neotropical tick</name>
    <dbReference type="NCBI Taxonomy" id="251400"/>
    <lineage>
        <taxon>Eukaryota</taxon>
        <taxon>Metazoa</taxon>
        <taxon>Ecdysozoa</taxon>
        <taxon>Arthropoda</taxon>
        <taxon>Chelicerata</taxon>
        <taxon>Arachnida</taxon>
        <taxon>Acari</taxon>
        <taxon>Parasitiformes</taxon>
        <taxon>Ixodida</taxon>
        <taxon>Ixodoidea</taxon>
        <taxon>Ixodidae</taxon>
        <taxon>Amblyomminae</taxon>
        <taxon>Amblyomma</taxon>
    </lineage>
</organism>
<proteinExistence type="evidence at transcript level"/>
<dbReference type="PROSITE" id="PS51340">
    <property type="entry name" value="MOSC"/>
    <property type="match status" value="1"/>
</dbReference>
<sequence length="334" mass="37299">MAPSTETSSPLGTVALAATVAGGAIAAVYYFWLKRKVSANNTFVPVARLVAITIYPIKSIPGIEVPYADCTVAGPVYKGLKDRQLLLVKDDYFVSMREEPRLGMIKACFEEDALTLTLTATGYPPLVLDISEPKEENKPSFSVRVRKFSYQAVEVSEEASKWFKDYLKSDKIRLVKILLDQATIDRGLDGTASVAFQDRSSFQVLSKASLDELVSKLPPGSDIRRRNFRPTLFVEGCEPHSEDHWMRYRIADAEMAFLERTRRCVMTTVDQDTGIRSEKEPLVTLRTYRVDKSKLGLKRYESKPLLGIGSIHVKDGRIKIGDEVCAVVSPKPLL</sequence>
<feature type="transmembrane region" description="Helical" evidence="1">
    <location>
        <begin position="12"/>
        <end position="32"/>
    </location>
</feature>
<dbReference type="PANTHER" id="PTHR14237:SF19">
    <property type="entry name" value="MITOCHONDRIAL AMIDOXIME REDUCING COMPONENT 1"/>
    <property type="match status" value="1"/>
</dbReference>
<dbReference type="GO" id="GO:0030170">
    <property type="term" value="F:pyridoxal phosphate binding"/>
    <property type="evidence" value="ECO:0007669"/>
    <property type="project" value="InterPro"/>
</dbReference>
<feature type="domain" description="MOSC" evidence="2">
    <location>
        <begin position="172"/>
        <end position="327"/>
    </location>
</feature>
<dbReference type="SUPFAM" id="SSF50800">
    <property type="entry name" value="PK beta-barrel domain-like"/>
    <property type="match status" value="1"/>
</dbReference>
<dbReference type="Pfam" id="PF03473">
    <property type="entry name" value="MOSC"/>
    <property type="match status" value="1"/>
</dbReference>
<keyword evidence="1" id="KW-0812">Transmembrane</keyword>
<dbReference type="EMBL" id="GBBM01000192">
    <property type="protein sequence ID" value="JAC35226.1"/>
    <property type="molecule type" value="mRNA"/>
</dbReference>
<name>A0A023GN04_AMBTT</name>
<evidence type="ECO:0000313" key="3">
    <source>
        <dbReference type="EMBL" id="JAC35226.1"/>
    </source>
</evidence>
<evidence type="ECO:0000256" key="1">
    <source>
        <dbReference type="SAM" id="Phobius"/>
    </source>
</evidence>
<dbReference type="InterPro" id="IPR005303">
    <property type="entry name" value="MOCOS_middle"/>
</dbReference>
<keyword evidence="1" id="KW-1133">Transmembrane helix</keyword>